<evidence type="ECO:0000256" key="3">
    <source>
        <dbReference type="ARBA" id="ARBA00022771"/>
    </source>
</evidence>
<dbReference type="Pfam" id="PF16135">
    <property type="entry name" value="TDBD"/>
    <property type="match status" value="1"/>
</dbReference>
<feature type="domain" description="Tify" evidence="6">
    <location>
        <begin position="76"/>
        <end position="121"/>
    </location>
</feature>
<dbReference type="PANTHER" id="PTHR47025:SF28">
    <property type="entry name" value="ACYL-COA N-ACYLTRANSFERASE WITH RING_FYVE_PHD-TYPE ZINC FINGER DOMAIN-CONTAINING PROTEIN"/>
    <property type="match status" value="1"/>
</dbReference>
<evidence type="ECO:0000256" key="5">
    <source>
        <dbReference type="ARBA" id="ARBA00023242"/>
    </source>
</evidence>
<dbReference type="SUPFAM" id="SSF57903">
    <property type="entry name" value="FYVE/PHD zinc finger"/>
    <property type="match status" value="1"/>
</dbReference>
<sequence length="170" mass="19290">MMLSYSIKFLASETSFDVKDLQKFLTTNALTHWKSMEDDKVGINDCINWYLRKVDCLMEQKLHTMPVDRLLEGYKKGFGIICQCCNCEVSPSQFEAHAGWASRQKPYAYIYTSNGVSLHELAISLSKGCYSSEDNDNTCIICADGGDLLFCDGCQRAFHRGSITRFKIFC</sequence>
<accession>A0ABR2G2P9</accession>
<dbReference type="Gene3D" id="3.30.40.10">
    <property type="entry name" value="Zinc/RING finger domain, C3HC4 (zinc finger)"/>
    <property type="match status" value="1"/>
</dbReference>
<evidence type="ECO:0000256" key="4">
    <source>
        <dbReference type="ARBA" id="ARBA00022833"/>
    </source>
</evidence>
<dbReference type="Proteomes" id="UP001472677">
    <property type="component" value="Unassembled WGS sequence"/>
</dbReference>
<gene>
    <name evidence="7" type="ORF">V6N12_045438</name>
</gene>
<proteinExistence type="predicted"/>
<evidence type="ECO:0000313" key="7">
    <source>
        <dbReference type="EMBL" id="KAK8593356.1"/>
    </source>
</evidence>
<evidence type="ECO:0000313" key="8">
    <source>
        <dbReference type="Proteomes" id="UP001472677"/>
    </source>
</evidence>
<keyword evidence="3" id="KW-0863">Zinc-finger</keyword>
<keyword evidence="8" id="KW-1185">Reference proteome</keyword>
<keyword evidence="4" id="KW-0862">Zinc</keyword>
<dbReference type="InterPro" id="IPR032308">
    <property type="entry name" value="TDBD"/>
</dbReference>
<reference evidence="7 8" key="1">
    <citation type="journal article" date="2024" name="G3 (Bethesda)">
        <title>Genome assembly of Hibiscus sabdariffa L. provides insights into metabolisms of medicinal natural products.</title>
        <authorList>
            <person name="Kim T."/>
        </authorList>
    </citation>
    <scope>NUCLEOTIDE SEQUENCE [LARGE SCALE GENOMIC DNA]</scope>
    <source>
        <strain evidence="7">TK-2024</strain>
        <tissue evidence="7">Old leaves</tissue>
    </source>
</reference>
<keyword evidence="5" id="KW-0539">Nucleus</keyword>
<dbReference type="EMBL" id="JBBPBM010000003">
    <property type="protein sequence ID" value="KAK8593356.1"/>
    <property type="molecule type" value="Genomic_DNA"/>
</dbReference>
<comment type="caution">
    <text evidence="7">The sequence shown here is derived from an EMBL/GenBank/DDBJ whole genome shotgun (WGS) entry which is preliminary data.</text>
</comment>
<name>A0ABR2G2P9_9ROSI</name>
<organism evidence="7 8">
    <name type="scientific">Hibiscus sabdariffa</name>
    <name type="common">roselle</name>
    <dbReference type="NCBI Taxonomy" id="183260"/>
    <lineage>
        <taxon>Eukaryota</taxon>
        <taxon>Viridiplantae</taxon>
        <taxon>Streptophyta</taxon>
        <taxon>Embryophyta</taxon>
        <taxon>Tracheophyta</taxon>
        <taxon>Spermatophyta</taxon>
        <taxon>Magnoliopsida</taxon>
        <taxon>eudicotyledons</taxon>
        <taxon>Gunneridae</taxon>
        <taxon>Pentapetalae</taxon>
        <taxon>rosids</taxon>
        <taxon>malvids</taxon>
        <taxon>Malvales</taxon>
        <taxon>Malvaceae</taxon>
        <taxon>Malvoideae</taxon>
        <taxon>Hibiscus</taxon>
    </lineage>
</organism>
<comment type="subcellular location">
    <subcellularLocation>
        <location evidence="1">Nucleus</location>
    </subcellularLocation>
</comment>
<evidence type="ECO:0000259" key="6">
    <source>
        <dbReference type="Pfam" id="PF16135"/>
    </source>
</evidence>
<dbReference type="InterPro" id="IPR011011">
    <property type="entry name" value="Znf_FYVE_PHD"/>
</dbReference>
<protein>
    <recommendedName>
        <fullName evidence="6">Tify domain-containing protein</fullName>
    </recommendedName>
</protein>
<dbReference type="InterPro" id="IPR013083">
    <property type="entry name" value="Znf_RING/FYVE/PHD"/>
</dbReference>
<keyword evidence="2" id="KW-0479">Metal-binding</keyword>
<evidence type="ECO:0000256" key="1">
    <source>
        <dbReference type="ARBA" id="ARBA00004123"/>
    </source>
</evidence>
<dbReference type="PANTHER" id="PTHR47025">
    <property type="entry name" value="AUTOIMMUNE REGULATOR"/>
    <property type="match status" value="1"/>
</dbReference>
<evidence type="ECO:0000256" key="2">
    <source>
        <dbReference type="ARBA" id="ARBA00022723"/>
    </source>
</evidence>